<dbReference type="Proteomes" id="UP001524502">
    <property type="component" value="Unassembled WGS sequence"/>
</dbReference>
<dbReference type="Pfam" id="PF00196">
    <property type="entry name" value="GerE"/>
    <property type="match status" value="1"/>
</dbReference>
<feature type="transmembrane region" description="Helical" evidence="4">
    <location>
        <begin position="105"/>
        <end position="127"/>
    </location>
</feature>
<evidence type="ECO:0000256" key="4">
    <source>
        <dbReference type="SAM" id="Phobius"/>
    </source>
</evidence>
<feature type="transmembrane region" description="Helical" evidence="4">
    <location>
        <begin position="214"/>
        <end position="231"/>
    </location>
</feature>
<evidence type="ECO:0000256" key="2">
    <source>
        <dbReference type="ARBA" id="ARBA00023125"/>
    </source>
</evidence>
<dbReference type="RefSeq" id="WP_256131905.1">
    <property type="nucleotide sequence ID" value="NZ_JANFXK010000007.1"/>
</dbReference>
<dbReference type="InterPro" id="IPR000792">
    <property type="entry name" value="Tscrpt_reg_LuxR_C"/>
</dbReference>
<protein>
    <submittedName>
        <fullName evidence="6">Helix-turn-helix transcriptional regulator</fullName>
    </submittedName>
</protein>
<feature type="transmembrane region" description="Helical" evidence="4">
    <location>
        <begin position="6"/>
        <end position="27"/>
    </location>
</feature>
<sequence length="320" mass="36696">MSNNVFNFIYIAVIILGGMGLTLSALLRIRERDKQNLAILLFVAAMFLYMVVDFITYYFLNENVAGGVAFALITVSDILFSLLIVAWLNLIIVMLQLQDKVKIKWCFWVSVLYQIGSQALSISLGRYDSYLMVETGLGKIVLQTLNAAYVVFVIGVCLFCFWQLRKKDSLSRSKNLYVFLLAPLILYMLWIAYWDYSTWYRTESNLNQIYGLDPLLLLYALLSLFLIYYFVKKDPLKLGSRQVAPEDAVAVIARQYGLSAREEEVLNLLNCGQSNPQIAGELSISENTVKRHINHIFRKTETQSRHEIIYKISNVSKIDL</sequence>
<dbReference type="EMBL" id="JANFXK010000007">
    <property type="protein sequence ID" value="MCQ4636710.1"/>
    <property type="molecule type" value="Genomic_DNA"/>
</dbReference>
<accession>A0ABT1RNF2</accession>
<keyword evidence="4" id="KW-1133">Transmembrane helix</keyword>
<keyword evidence="3" id="KW-0804">Transcription</keyword>
<reference evidence="6 7" key="1">
    <citation type="submission" date="2022-06" db="EMBL/GenBank/DDBJ databases">
        <title>Isolation of gut microbiota from human fecal samples.</title>
        <authorList>
            <person name="Pamer E.G."/>
            <person name="Barat B."/>
            <person name="Waligurski E."/>
            <person name="Medina S."/>
            <person name="Paddock L."/>
            <person name="Mostad J."/>
        </authorList>
    </citation>
    <scope>NUCLEOTIDE SEQUENCE [LARGE SCALE GENOMIC DNA]</scope>
    <source>
        <strain evidence="6 7">SL.3.17</strain>
    </source>
</reference>
<organism evidence="6 7">
    <name type="scientific">Anaerovorax odorimutans</name>
    <dbReference type="NCBI Taxonomy" id="109327"/>
    <lineage>
        <taxon>Bacteria</taxon>
        <taxon>Bacillati</taxon>
        <taxon>Bacillota</taxon>
        <taxon>Clostridia</taxon>
        <taxon>Peptostreptococcales</taxon>
        <taxon>Anaerovoracaceae</taxon>
        <taxon>Anaerovorax</taxon>
    </lineage>
</organism>
<feature type="transmembrane region" description="Helical" evidence="4">
    <location>
        <begin position="147"/>
        <end position="164"/>
    </location>
</feature>
<keyword evidence="4" id="KW-0812">Transmembrane</keyword>
<keyword evidence="7" id="KW-1185">Reference proteome</keyword>
<evidence type="ECO:0000259" key="5">
    <source>
        <dbReference type="PROSITE" id="PS50043"/>
    </source>
</evidence>
<keyword evidence="2" id="KW-0238">DNA-binding</keyword>
<name>A0ABT1RNF2_9FIRM</name>
<dbReference type="InterPro" id="IPR016032">
    <property type="entry name" value="Sig_transdc_resp-reg_C-effctor"/>
</dbReference>
<gene>
    <name evidence="6" type="ORF">NE619_08205</name>
</gene>
<keyword evidence="1" id="KW-0805">Transcription regulation</keyword>
<dbReference type="CDD" id="cd06170">
    <property type="entry name" value="LuxR_C_like"/>
    <property type="match status" value="1"/>
</dbReference>
<dbReference type="SUPFAM" id="SSF46894">
    <property type="entry name" value="C-terminal effector domain of the bipartite response regulators"/>
    <property type="match status" value="1"/>
</dbReference>
<keyword evidence="4" id="KW-0472">Membrane</keyword>
<feature type="domain" description="HTH luxR-type" evidence="5">
    <location>
        <begin position="251"/>
        <end position="316"/>
    </location>
</feature>
<feature type="transmembrane region" description="Helical" evidence="4">
    <location>
        <begin position="66"/>
        <end position="93"/>
    </location>
</feature>
<evidence type="ECO:0000256" key="3">
    <source>
        <dbReference type="ARBA" id="ARBA00023163"/>
    </source>
</evidence>
<evidence type="ECO:0000256" key="1">
    <source>
        <dbReference type="ARBA" id="ARBA00023015"/>
    </source>
</evidence>
<dbReference type="Gene3D" id="1.10.10.10">
    <property type="entry name" value="Winged helix-like DNA-binding domain superfamily/Winged helix DNA-binding domain"/>
    <property type="match status" value="1"/>
</dbReference>
<proteinExistence type="predicted"/>
<dbReference type="PRINTS" id="PR00038">
    <property type="entry name" value="HTHLUXR"/>
</dbReference>
<dbReference type="PANTHER" id="PTHR44688">
    <property type="entry name" value="DNA-BINDING TRANSCRIPTIONAL ACTIVATOR DEVR_DOSR"/>
    <property type="match status" value="1"/>
</dbReference>
<feature type="transmembrane region" description="Helical" evidence="4">
    <location>
        <begin position="176"/>
        <end position="194"/>
    </location>
</feature>
<dbReference type="PANTHER" id="PTHR44688:SF16">
    <property type="entry name" value="DNA-BINDING TRANSCRIPTIONAL ACTIVATOR DEVR_DOSR"/>
    <property type="match status" value="1"/>
</dbReference>
<evidence type="ECO:0000313" key="7">
    <source>
        <dbReference type="Proteomes" id="UP001524502"/>
    </source>
</evidence>
<dbReference type="InterPro" id="IPR036388">
    <property type="entry name" value="WH-like_DNA-bd_sf"/>
</dbReference>
<comment type="caution">
    <text evidence="6">The sequence shown here is derived from an EMBL/GenBank/DDBJ whole genome shotgun (WGS) entry which is preliminary data.</text>
</comment>
<evidence type="ECO:0000313" key="6">
    <source>
        <dbReference type="EMBL" id="MCQ4636710.1"/>
    </source>
</evidence>
<dbReference type="PROSITE" id="PS00622">
    <property type="entry name" value="HTH_LUXR_1"/>
    <property type="match status" value="1"/>
</dbReference>
<feature type="transmembrane region" description="Helical" evidence="4">
    <location>
        <begin position="39"/>
        <end position="60"/>
    </location>
</feature>
<dbReference type="PROSITE" id="PS50043">
    <property type="entry name" value="HTH_LUXR_2"/>
    <property type="match status" value="1"/>
</dbReference>
<dbReference type="SMART" id="SM00421">
    <property type="entry name" value="HTH_LUXR"/>
    <property type="match status" value="1"/>
</dbReference>